<evidence type="ECO:0000256" key="1">
    <source>
        <dbReference type="SAM" id="Phobius"/>
    </source>
</evidence>
<gene>
    <name evidence="2" type="ORF">OG549_35770</name>
</gene>
<proteinExistence type="predicted"/>
<feature type="transmembrane region" description="Helical" evidence="1">
    <location>
        <begin position="62"/>
        <end position="79"/>
    </location>
</feature>
<accession>A0AAU2VDN7</accession>
<sequence length="186" mass="19875">MGRLTTRNVAGHGPAPRRGAEAVVYDTTWGGEARSAAGCAGVLLGLLLAIDAGAGTLTVRRAALWGALAALLFVVLWPARVSAGAGSLVSRGLLLRAEVRTDRLVSVRWSDGVAQRLVLRDTEGHRVELDPKVLVANPPLWHVLDRDARTSLDQGVLRCGETALRQMAARVDRETARTVFKLSGLR</sequence>
<organism evidence="2">
    <name type="scientific">Streptomyces sp. NBC_00003</name>
    <dbReference type="NCBI Taxonomy" id="2903608"/>
    <lineage>
        <taxon>Bacteria</taxon>
        <taxon>Bacillati</taxon>
        <taxon>Actinomycetota</taxon>
        <taxon>Actinomycetes</taxon>
        <taxon>Kitasatosporales</taxon>
        <taxon>Streptomycetaceae</taxon>
        <taxon>Streptomyces</taxon>
    </lineage>
</organism>
<evidence type="ECO:0008006" key="3">
    <source>
        <dbReference type="Google" id="ProtNLM"/>
    </source>
</evidence>
<reference evidence="2" key="1">
    <citation type="submission" date="2022-10" db="EMBL/GenBank/DDBJ databases">
        <title>The complete genomes of actinobacterial strains from the NBC collection.</title>
        <authorList>
            <person name="Joergensen T.S."/>
            <person name="Alvarez Arevalo M."/>
            <person name="Sterndorff E.B."/>
            <person name="Faurdal D."/>
            <person name="Vuksanovic O."/>
            <person name="Mourched A.-S."/>
            <person name="Charusanti P."/>
            <person name="Shaw S."/>
            <person name="Blin K."/>
            <person name="Weber T."/>
        </authorList>
    </citation>
    <scope>NUCLEOTIDE SEQUENCE</scope>
    <source>
        <strain evidence="2">NBC_00003</strain>
    </source>
</reference>
<protein>
    <recommendedName>
        <fullName evidence="3">Integral membrane protein</fullName>
    </recommendedName>
</protein>
<evidence type="ECO:0000313" key="2">
    <source>
        <dbReference type="EMBL" id="WTW65578.1"/>
    </source>
</evidence>
<name>A0AAU2VDN7_9ACTN</name>
<keyword evidence="1" id="KW-0472">Membrane</keyword>
<keyword evidence="1" id="KW-0812">Transmembrane</keyword>
<dbReference type="EMBL" id="CP108318">
    <property type="protein sequence ID" value="WTW65578.1"/>
    <property type="molecule type" value="Genomic_DNA"/>
</dbReference>
<dbReference type="AlphaFoldDB" id="A0AAU2VDN7"/>
<keyword evidence="1" id="KW-1133">Transmembrane helix</keyword>
<feature type="transmembrane region" description="Helical" evidence="1">
    <location>
        <begin position="33"/>
        <end position="50"/>
    </location>
</feature>